<sequence length="56" mass="6250">MQSTLLQSDQPTSSPIVQPRQYRLVYISDDDDSPNTTTQPSASMVNTTFNLVTDDE</sequence>
<dbReference type="EMBL" id="CAJOBI010233646">
    <property type="protein sequence ID" value="CAF5070196.1"/>
    <property type="molecule type" value="Genomic_DNA"/>
</dbReference>
<protein>
    <submittedName>
        <fullName evidence="2">Uncharacterized protein</fullName>
    </submittedName>
</protein>
<name>A0A8S3EH74_9BILA</name>
<evidence type="ECO:0000256" key="1">
    <source>
        <dbReference type="SAM" id="MobiDB-lite"/>
    </source>
</evidence>
<organism evidence="2 3">
    <name type="scientific">Rotaria magnacalcarata</name>
    <dbReference type="NCBI Taxonomy" id="392030"/>
    <lineage>
        <taxon>Eukaryota</taxon>
        <taxon>Metazoa</taxon>
        <taxon>Spiralia</taxon>
        <taxon>Gnathifera</taxon>
        <taxon>Rotifera</taxon>
        <taxon>Eurotatoria</taxon>
        <taxon>Bdelloidea</taxon>
        <taxon>Philodinida</taxon>
        <taxon>Philodinidae</taxon>
        <taxon>Rotaria</taxon>
    </lineage>
</organism>
<comment type="caution">
    <text evidence="2">The sequence shown here is derived from an EMBL/GenBank/DDBJ whole genome shotgun (WGS) entry which is preliminary data.</text>
</comment>
<feature type="compositionally biased region" description="Polar residues" evidence="1">
    <location>
        <begin position="1"/>
        <end position="16"/>
    </location>
</feature>
<accession>A0A8S3EH74</accession>
<evidence type="ECO:0000313" key="2">
    <source>
        <dbReference type="EMBL" id="CAF5070196.1"/>
    </source>
</evidence>
<reference evidence="2" key="1">
    <citation type="submission" date="2021-02" db="EMBL/GenBank/DDBJ databases">
        <authorList>
            <person name="Nowell W R."/>
        </authorList>
    </citation>
    <scope>NUCLEOTIDE SEQUENCE</scope>
</reference>
<feature type="compositionally biased region" description="Polar residues" evidence="1">
    <location>
        <begin position="34"/>
        <end position="56"/>
    </location>
</feature>
<feature type="region of interest" description="Disordered" evidence="1">
    <location>
        <begin position="1"/>
        <end position="20"/>
    </location>
</feature>
<gene>
    <name evidence="2" type="ORF">SMN809_LOCUS60240</name>
</gene>
<feature type="region of interest" description="Disordered" evidence="1">
    <location>
        <begin position="28"/>
        <end position="56"/>
    </location>
</feature>
<dbReference type="Proteomes" id="UP000676336">
    <property type="component" value="Unassembled WGS sequence"/>
</dbReference>
<dbReference type="AlphaFoldDB" id="A0A8S3EH74"/>
<evidence type="ECO:0000313" key="3">
    <source>
        <dbReference type="Proteomes" id="UP000676336"/>
    </source>
</evidence>
<proteinExistence type="predicted"/>
<feature type="non-terminal residue" evidence="2">
    <location>
        <position position="56"/>
    </location>
</feature>